<evidence type="ECO:0000256" key="3">
    <source>
        <dbReference type="ARBA" id="ARBA00022989"/>
    </source>
</evidence>
<sequence>MAADPLSSLMASPLVQQERPAFQPKIVSLYQQLFKEEEDFHPKSEGFWTEFFLLKSHPSGLKAILQPLSGDDLLHLQPQTRQLFTRAVAVVKKKEGPADEAALDTISIFLSQVLSKRYTNLSSDVIAILAGLDNIDAVFTDFVGVLDVNIRSGRTAEVRYKSVHVALMTACGAFNTGLLSYFMHRDLFPALMKFINDPVTASMSFEPFVLLGVLANYNKFEIQNSYQLRLADFVNETSIRQIVYTIGAASARCREDYIAVQDDAPEGWSFGSVLSLMGLGGILAATGLSKSRPPSSNGQKVDPDVDAVKQSFAQLPGLRAAILLGTYDFVNTNKLFAFTFISSRPTSSSESSQKIEPPFAAYISLTSYITHHAHRTTRSSLYARLNLLVLRALVEDNTICKRLAHDDLKSEVRLCRHRQPYLPTTRGDRHLILAIMDVALDGVNHNLRKKLDVELYSLLLGILLRIISFLSKTRTRLRMYNSPLTMLWDVVTNETTSIAYHWTELWRSLVSLIRFFASYASDLKDLPGIPPLLDTLVNTIALSLSTGDAFLPSATEYDDLFYKLVETGDVLVKFRELYNLSERKDSNSIGTLVSVSEHYYRLIEENRKSGTGSRKWTTAGVSSGFLGPEQVAEVIKNGYETLAIGGLKEGLGDWERYREATEKVFLKKVGRVVVADARELVEETLL</sequence>
<comment type="subcellular location">
    <subcellularLocation>
        <location evidence="1">Membrane</location>
    </subcellularLocation>
</comment>
<comment type="caution">
    <text evidence="6">The sequence shown here is derived from an EMBL/GenBank/DDBJ whole genome shotgun (WGS) entry which is preliminary data.</text>
</comment>
<dbReference type="SMART" id="SM01158">
    <property type="entry name" value="DUF1741"/>
    <property type="match status" value="1"/>
</dbReference>
<dbReference type="InterPro" id="IPR013636">
    <property type="entry name" value="ARMH3_C"/>
</dbReference>
<evidence type="ECO:0000313" key="6">
    <source>
        <dbReference type="EMBL" id="KAF3165829.1"/>
    </source>
</evidence>
<evidence type="ECO:0000259" key="5">
    <source>
        <dbReference type="SMART" id="SM01158"/>
    </source>
</evidence>
<proteinExistence type="predicted"/>
<evidence type="ECO:0000256" key="4">
    <source>
        <dbReference type="ARBA" id="ARBA00023136"/>
    </source>
</evidence>
<dbReference type="AlphaFoldDB" id="A0A7C8P868"/>
<organism evidence="6 7">
    <name type="scientific">Orbilia oligospora</name>
    <name type="common">Nematode-trapping fungus</name>
    <name type="synonym">Arthrobotrys oligospora</name>
    <dbReference type="NCBI Taxonomy" id="2813651"/>
    <lineage>
        <taxon>Eukaryota</taxon>
        <taxon>Fungi</taxon>
        <taxon>Dikarya</taxon>
        <taxon>Ascomycota</taxon>
        <taxon>Pezizomycotina</taxon>
        <taxon>Orbiliomycetes</taxon>
        <taxon>Orbiliales</taxon>
        <taxon>Orbiliaceae</taxon>
        <taxon>Orbilia</taxon>
    </lineage>
</organism>
<dbReference type="InterPro" id="IPR039868">
    <property type="entry name" value="ARMD3-like"/>
</dbReference>
<feature type="domain" description="Armadillo-like helical" evidence="5">
    <location>
        <begin position="423"/>
        <end position="681"/>
    </location>
</feature>
<name>A0A7C8P868_ORBOL</name>
<dbReference type="EMBL" id="JAABOE010000103">
    <property type="protein sequence ID" value="KAF3165829.1"/>
    <property type="molecule type" value="Genomic_DNA"/>
</dbReference>
<keyword evidence="4" id="KW-0472">Membrane</keyword>
<gene>
    <name evidence="6" type="ORF">TWF788_000651</name>
</gene>
<reference evidence="6 7" key="1">
    <citation type="submission" date="2019-06" db="EMBL/GenBank/DDBJ databases">
        <authorList>
            <person name="Palmer J.M."/>
        </authorList>
    </citation>
    <scope>NUCLEOTIDE SEQUENCE [LARGE SCALE GENOMIC DNA]</scope>
    <source>
        <strain evidence="6 7">TWF788</strain>
    </source>
</reference>
<protein>
    <recommendedName>
        <fullName evidence="5">Armadillo-like helical domain-containing protein</fullName>
    </recommendedName>
</protein>
<evidence type="ECO:0000256" key="2">
    <source>
        <dbReference type="ARBA" id="ARBA00022692"/>
    </source>
</evidence>
<keyword evidence="3" id="KW-1133">Transmembrane helix</keyword>
<dbReference type="GO" id="GO:0016020">
    <property type="term" value="C:membrane"/>
    <property type="evidence" value="ECO:0007669"/>
    <property type="project" value="UniProtKB-SubCell"/>
</dbReference>
<keyword evidence="2" id="KW-0812">Transmembrane</keyword>
<accession>A0A7C8P868</accession>
<dbReference type="PANTHER" id="PTHR13608">
    <property type="entry name" value="ARMADILLO-LIKE HELICAL DOMAIN-CONTAINING PROTEIN 3"/>
    <property type="match status" value="1"/>
</dbReference>
<dbReference type="Pfam" id="PF08427">
    <property type="entry name" value="ARMH3_C"/>
    <property type="match status" value="2"/>
</dbReference>
<evidence type="ECO:0000313" key="7">
    <source>
        <dbReference type="Proteomes" id="UP000479691"/>
    </source>
</evidence>
<dbReference type="GO" id="GO:0005829">
    <property type="term" value="C:cytosol"/>
    <property type="evidence" value="ECO:0007669"/>
    <property type="project" value="TreeGrafter"/>
</dbReference>
<evidence type="ECO:0000256" key="1">
    <source>
        <dbReference type="ARBA" id="ARBA00004370"/>
    </source>
</evidence>
<dbReference type="Proteomes" id="UP000479691">
    <property type="component" value="Unassembled WGS sequence"/>
</dbReference>
<dbReference type="PANTHER" id="PTHR13608:SF3">
    <property type="entry name" value="ARMADILLO-LIKE HELICAL DOMAIN-CONTAINING PROTEIN 3"/>
    <property type="match status" value="1"/>
</dbReference>